<protein>
    <submittedName>
        <fullName evidence="2">Uncharacterized protein</fullName>
    </submittedName>
</protein>
<evidence type="ECO:0000256" key="1">
    <source>
        <dbReference type="SAM" id="SignalP"/>
    </source>
</evidence>
<dbReference type="AlphaFoldDB" id="A0A7J9NA60"/>
<feature type="chain" id="PRO_5029763599" evidence="1">
    <location>
        <begin position="20"/>
        <end position="137"/>
    </location>
</feature>
<keyword evidence="3" id="KW-1185">Reference proteome</keyword>
<evidence type="ECO:0000313" key="3">
    <source>
        <dbReference type="Proteomes" id="UP000593576"/>
    </source>
</evidence>
<reference evidence="2 3" key="1">
    <citation type="journal article" date="2019" name="Genome Biol. Evol.">
        <title>Insights into the evolution of the New World diploid cottons (Gossypium, subgenus Houzingenia) based on genome sequencing.</title>
        <authorList>
            <person name="Grover C.E."/>
            <person name="Arick M.A. 2nd"/>
            <person name="Thrash A."/>
            <person name="Conover J.L."/>
            <person name="Sanders W.S."/>
            <person name="Peterson D.G."/>
            <person name="Frelichowski J.E."/>
            <person name="Scheffler J.A."/>
            <person name="Scheffler B.E."/>
            <person name="Wendel J.F."/>
        </authorList>
    </citation>
    <scope>NUCLEOTIDE SEQUENCE [LARGE SCALE GENOMIC DNA]</scope>
    <source>
        <strain evidence="2">1</strain>
        <tissue evidence="2">Leaf</tissue>
    </source>
</reference>
<proteinExistence type="predicted"/>
<dbReference type="EMBL" id="JABFAF010277078">
    <property type="protein sequence ID" value="MBA0880223.1"/>
    <property type="molecule type" value="Genomic_DNA"/>
</dbReference>
<sequence length="137" mass="15635">MYLCRLFCCGLWAIWTASNKLLYEGKSATAREIVYFIIKYLGENMRDTSKIAERIIPIGVWKASQNPFVKINFDAGFCKQDNRSCSEIIIRNETGAQICFLNVEVEGDCLSIIDNLKENRGEQSLIGAYIHKFVCHV</sequence>
<evidence type="ECO:0000313" key="2">
    <source>
        <dbReference type="EMBL" id="MBA0880223.1"/>
    </source>
</evidence>
<comment type="caution">
    <text evidence="2">The sequence shown here is derived from an EMBL/GenBank/DDBJ whole genome shotgun (WGS) entry which is preliminary data.</text>
</comment>
<gene>
    <name evidence="2" type="ORF">Goshw_022233</name>
</gene>
<feature type="signal peptide" evidence="1">
    <location>
        <begin position="1"/>
        <end position="19"/>
    </location>
</feature>
<keyword evidence="1" id="KW-0732">Signal</keyword>
<organism evidence="2 3">
    <name type="scientific">Gossypium schwendimanii</name>
    <name type="common">Cotton</name>
    <dbReference type="NCBI Taxonomy" id="34291"/>
    <lineage>
        <taxon>Eukaryota</taxon>
        <taxon>Viridiplantae</taxon>
        <taxon>Streptophyta</taxon>
        <taxon>Embryophyta</taxon>
        <taxon>Tracheophyta</taxon>
        <taxon>Spermatophyta</taxon>
        <taxon>Magnoliopsida</taxon>
        <taxon>eudicotyledons</taxon>
        <taxon>Gunneridae</taxon>
        <taxon>Pentapetalae</taxon>
        <taxon>rosids</taxon>
        <taxon>malvids</taxon>
        <taxon>Malvales</taxon>
        <taxon>Malvaceae</taxon>
        <taxon>Malvoideae</taxon>
        <taxon>Gossypium</taxon>
    </lineage>
</organism>
<dbReference type="OrthoDB" id="997868at2759"/>
<name>A0A7J9NA60_GOSSC</name>
<dbReference type="Proteomes" id="UP000593576">
    <property type="component" value="Unassembled WGS sequence"/>
</dbReference>
<accession>A0A7J9NA60</accession>